<dbReference type="CDD" id="cd06225">
    <property type="entry name" value="HAMP"/>
    <property type="match status" value="1"/>
</dbReference>
<dbReference type="Proteomes" id="UP000632125">
    <property type="component" value="Unassembled WGS sequence"/>
</dbReference>
<dbReference type="FunFam" id="3.20.20.450:FF:000001">
    <property type="entry name" value="Cyclic di-GMP phosphodiesterase yahA"/>
    <property type="match status" value="1"/>
</dbReference>
<dbReference type="NCBIfam" id="TIGR00254">
    <property type="entry name" value="GGDEF"/>
    <property type="match status" value="1"/>
</dbReference>
<dbReference type="Pfam" id="PF00990">
    <property type="entry name" value="GGDEF"/>
    <property type="match status" value="1"/>
</dbReference>
<protein>
    <submittedName>
        <fullName evidence="3">EAL domain-containing protein</fullName>
    </submittedName>
</protein>
<sequence length="831" mass="94546">MRRMRLSIAQKLIFSLSLLVILSFGALVTAHLMKLYDTNLRESELLARQQSMEYIYRFSKSMDRTAAMIDSLEAALRQMHSDNRGDRELVADMLRQSLREHPELLGVYTLWEPDAFDGNDAANRNKTAYDDGTGRFIPYAVHEDGEIRMYPLTDYEDKELGSYYQVPKRTKRFSLIEPYAYRIVDRSVLMTSLVKPILDGQGRFLGIVGADISLASVQEDIEAVRPLGGYANIITAGNKYLACGGNAELIMQPYRMWSDERALEALKGAEPRHAYTPGDDGEGNVLRMFHPIAIKDSLWHIETVIPKNNMLSDYYKSLKESIVIAVLALVFLTVMMTLLVQRIILVNIQKVVRATSEDLDGGERGRLIIETNDEFESMAKHFNDMMDQRKKAESLIEYQSTHDLLTGLPNRYAYHRLFEAKAMEETAQEDGHMALLFIDLDRFKLINDTLDYALGDQLLQEVAMRIANAVGGKGKVFRFGGDEFIALMGRIPHLHQAQLVSEDVLETIAEPIYLRERIFYMTASIGMSVHRELTPNTGDQLVKEADIAMYVAKKERNTCKLYSPSMNDVPKKELMLENSMFKALEEEQFTLFYQPKIDVATGRIYGAEALIRWRHPDFGMVSPLEFIPLAEKTGFIIPLGEWVLRKACMQISEWERMGLPLLSVSVNMSMIQFQQKQIVHTIERAIAAAGIRPEQIELEITESIFMDNPEHTLKILHELQQLGVKLSLDDFGTGYSSLSYLQNIPLHTLKLDKSFISDIVSDFKKQMIYKSVIVIAHHLNLKVVTEGVETEDEMSIIREHNCDAVQGYIYSPPVPAAKFAQIYTEHRATGS</sequence>
<dbReference type="InterPro" id="IPR035919">
    <property type="entry name" value="EAL_sf"/>
</dbReference>
<comment type="caution">
    <text evidence="3">The sequence shown here is derived from an EMBL/GenBank/DDBJ whole genome shotgun (WGS) entry which is preliminary data.</text>
</comment>
<dbReference type="CDD" id="cd01948">
    <property type="entry name" value="EAL"/>
    <property type="match status" value="1"/>
</dbReference>
<dbReference type="CDD" id="cd12913">
    <property type="entry name" value="PDC1_MCP_like"/>
    <property type="match status" value="1"/>
</dbReference>
<dbReference type="SUPFAM" id="SSF55073">
    <property type="entry name" value="Nucleotide cyclase"/>
    <property type="match status" value="1"/>
</dbReference>
<dbReference type="PANTHER" id="PTHR44757:SF2">
    <property type="entry name" value="BIOFILM ARCHITECTURE MAINTENANCE PROTEIN MBAA"/>
    <property type="match status" value="1"/>
</dbReference>
<dbReference type="SMART" id="SM00267">
    <property type="entry name" value="GGDEF"/>
    <property type="match status" value="1"/>
</dbReference>
<evidence type="ECO:0000313" key="4">
    <source>
        <dbReference type="Proteomes" id="UP000632125"/>
    </source>
</evidence>
<reference evidence="3" key="1">
    <citation type="submission" date="2020-09" db="EMBL/GenBank/DDBJ databases">
        <title>A novel bacterium of genus Paenibacillus, isolated from South China Sea.</title>
        <authorList>
            <person name="Huang H."/>
            <person name="Mo K."/>
            <person name="Hu Y."/>
        </authorList>
    </citation>
    <scope>NUCLEOTIDE SEQUENCE</scope>
    <source>
        <strain evidence="3">IB182493</strain>
    </source>
</reference>
<dbReference type="Gene3D" id="3.30.450.20">
    <property type="entry name" value="PAS domain"/>
    <property type="match status" value="2"/>
</dbReference>
<dbReference type="InterPro" id="IPR001633">
    <property type="entry name" value="EAL_dom"/>
</dbReference>
<dbReference type="Pfam" id="PF22673">
    <property type="entry name" value="MCP-like_PDC_1"/>
    <property type="match status" value="1"/>
</dbReference>
<dbReference type="AlphaFoldDB" id="A0A927H6V0"/>
<evidence type="ECO:0000313" key="3">
    <source>
        <dbReference type="EMBL" id="MBD2870946.1"/>
    </source>
</evidence>
<dbReference type="PROSITE" id="PS50887">
    <property type="entry name" value="GGDEF"/>
    <property type="match status" value="1"/>
</dbReference>
<dbReference type="Pfam" id="PF00563">
    <property type="entry name" value="EAL"/>
    <property type="match status" value="1"/>
</dbReference>
<dbReference type="Gene3D" id="3.30.70.270">
    <property type="match status" value="1"/>
</dbReference>
<dbReference type="InterPro" id="IPR052155">
    <property type="entry name" value="Biofilm_reg_signaling"/>
</dbReference>
<dbReference type="RefSeq" id="WP_190864293.1">
    <property type="nucleotide sequence ID" value="NZ_JACXIY010000025.1"/>
</dbReference>
<dbReference type="EMBL" id="JACXIY010000025">
    <property type="protein sequence ID" value="MBD2870946.1"/>
    <property type="molecule type" value="Genomic_DNA"/>
</dbReference>
<evidence type="ECO:0000259" key="2">
    <source>
        <dbReference type="PROSITE" id="PS50887"/>
    </source>
</evidence>
<dbReference type="SUPFAM" id="SSF141868">
    <property type="entry name" value="EAL domain-like"/>
    <property type="match status" value="1"/>
</dbReference>
<dbReference type="InterPro" id="IPR029787">
    <property type="entry name" value="Nucleotide_cyclase"/>
</dbReference>
<dbReference type="InterPro" id="IPR000160">
    <property type="entry name" value="GGDEF_dom"/>
</dbReference>
<organism evidence="3 4">
    <name type="scientific">Paenibacillus arenilitoris</name>
    <dbReference type="NCBI Taxonomy" id="2772299"/>
    <lineage>
        <taxon>Bacteria</taxon>
        <taxon>Bacillati</taxon>
        <taxon>Bacillota</taxon>
        <taxon>Bacilli</taxon>
        <taxon>Bacillales</taxon>
        <taxon>Paenibacillaceae</taxon>
        <taxon>Paenibacillus</taxon>
    </lineage>
</organism>
<dbReference type="CDD" id="cd01949">
    <property type="entry name" value="GGDEF"/>
    <property type="match status" value="1"/>
</dbReference>
<evidence type="ECO:0000259" key="1">
    <source>
        <dbReference type="PROSITE" id="PS50883"/>
    </source>
</evidence>
<name>A0A927H6V0_9BACL</name>
<dbReference type="InterPro" id="IPR043128">
    <property type="entry name" value="Rev_trsase/Diguanyl_cyclase"/>
</dbReference>
<dbReference type="PROSITE" id="PS50883">
    <property type="entry name" value="EAL"/>
    <property type="match status" value="1"/>
</dbReference>
<gene>
    <name evidence="3" type="ORF">IDH41_20380</name>
</gene>
<dbReference type="PANTHER" id="PTHR44757">
    <property type="entry name" value="DIGUANYLATE CYCLASE DGCP"/>
    <property type="match status" value="1"/>
</dbReference>
<accession>A0A927H6V0</accession>
<dbReference type="Gene3D" id="6.10.340.10">
    <property type="match status" value="1"/>
</dbReference>
<keyword evidence="4" id="KW-1185">Reference proteome</keyword>
<dbReference type="SMART" id="SM00052">
    <property type="entry name" value="EAL"/>
    <property type="match status" value="1"/>
</dbReference>
<feature type="domain" description="GGDEF" evidence="2">
    <location>
        <begin position="431"/>
        <end position="564"/>
    </location>
</feature>
<feature type="domain" description="EAL" evidence="1">
    <location>
        <begin position="573"/>
        <end position="827"/>
    </location>
</feature>
<proteinExistence type="predicted"/>
<dbReference type="Gene3D" id="3.20.20.450">
    <property type="entry name" value="EAL domain"/>
    <property type="match status" value="1"/>
</dbReference>